<protein>
    <submittedName>
        <fullName evidence="1">E3 ubiquitin-protein ligase znrf3</fullName>
        <ecNumber evidence="1">2.3.2.27</ecNumber>
    </submittedName>
</protein>
<dbReference type="EMBL" id="JANBVB010000147">
    <property type="protein sequence ID" value="KAJ2897073.1"/>
    <property type="molecule type" value="Genomic_DNA"/>
</dbReference>
<evidence type="ECO:0000313" key="1">
    <source>
        <dbReference type="EMBL" id="KAJ2897073.1"/>
    </source>
</evidence>
<dbReference type="Proteomes" id="UP001139981">
    <property type="component" value="Unassembled WGS sequence"/>
</dbReference>
<evidence type="ECO:0000313" key="2">
    <source>
        <dbReference type="Proteomes" id="UP001139981"/>
    </source>
</evidence>
<dbReference type="EC" id="2.3.2.27" evidence="1"/>
<name>A0ACC1M6A5_9FUNG</name>
<keyword evidence="1" id="KW-0012">Acyltransferase</keyword>
<reference evidence="1" key="1">
    <citation type="submission" date="2022-07" db="EMBL/GenBank/DDBJ databases">
        <title>Phylogenomic reconstructions and comparative analyses of Kickxellomycotina fungi.</title>
        <authorList>
            <person name="Reynolds N.K."/>
            <person name="Stajich J.E."/>
            <person name="Barry K."/>
            <person name="Grigoriev I.V."/>
            <person name="Crous P."/>
            <person name="Smith M.E."/>
        </authorList>
    </citation>
    <scope>NUCLEOTIDE SEQUENCE</scope>
    <source>
        <strain evidence="1">CBS 190363</strain>
    </source>
</reference>
<proteinExistence type="predicted"/>
<organism evidence="1 2">
    <name type="scientific">Coemansia aciculifera</name>
    <dbReference type="NCBI Taxonomy" id="417176"/>
    <lineage>
        <taxon>Eukaryota</taxon>
        <taxon>Fungi</taxon>
        <taxon>Fungi incertae sedis</taxon>
        <taxon>Zoopagomycota</taxon>
        <taxon>Kickxellomycotina</taxon>
        <taxon>Kickxellomycetes</taxon>
        <taxon>Kickxellales</taxon>
        <taxon>Kickxellaceae</taxon>
        <taxon>Coemansia</taxon>
    </lineage>
</organism>
<comment type="caution">
    <text evidence="1">The sequence shown here is derived from an EMBL/GenBank/DDBJ whole genome shotgun (WGS) entry which is preliminary data.</text>
</comment>
<gene>
    <name evidence="1" type="primary">ZNRF3</name>
    <name evidence="1" type="ORF">IWW38_001836</name>
</gene>
<keyword evidence="1" id="KW-0808">Transferase</keyword>
<sequence length="458" mass="50448">MPITLRCLLLVVVVVLTTLLASVHGAPKELVVSYRACTEGQGCHVIDQVTFHDSHILTLTSHNYQKHLQGRIVDLGTGCPRADDDPNYAKNNADGSHKANGHRHRRPTVGLVRCGTCPLSDMLREAAQHGVSGVVITNTEQCGRPSGEFIELTSSLGFPVTFVSDKVAKEIQSMHQQVLELRRKRKEHTDGLRRFEFVYVSAVDDGVPRLRHVLVRILASTHVLLAAVAVLALAVYFCLACSVGSLRNVPREIAPGIFGTRAEPVDLATIERLPLVTVEWDVPSSDSCYNTPGIEDEESRHESPGIAACHSQLCSEKQVVQRQLASIIQTCGASSYSFTDEIKCAICLGRYIPKESLRLLPCKHAFHQRCIDTWLLSKDMTVHCPVCKCSIVDGLRLLDKHGYNEILDLLHHDPARPPSMPEKPTATVAVYAACARDGVARAAAAVFNYTFGRWRNQQ</sequence>
<keyword evidence="2" id="KW-1185">Reference proteome</keyword>
<accession>A0ACC1M6A5</accession>